<dbReference type="OrthoDB" id="5042684at2759"/>
<organism evidence="1 2">
    <name type="scientific">Fusarium kuroshium</name>
    <dbReference type="NCBI Taxonomy" id="2010991"/>
    <lineage>
        <taxon>Eukaryota</taxon>
        <taxon>Fungi</taxon>
        <taxon>Dikarya</taxon>
        <taxon>Ascomycota</taxon>
        <taxon>Pezizomycotina</taxon>
        <taxon>Sordariomycetes</taxon>
        <taxon>Hypocreomycetidae</taxon>
        <taxon>Hypocreales</taxon>
        <taxon>Nectriaceae</taxon>
        <taxon>Fusarium</taxon>
        <taxon>Fusarium solani species complex</taxon>
    </lineage>
</organism>
<accession>A0A3M2SQI1</accession>
<evidence type="ECO:0000313" key="2">
    <source>
        <dbReference type="Proteomes" id="UP000277212"/>
    </source>
</evidence>
<comment type="caution">
    <text evidence="1">The sequence shown here is derived from an EMBL/GenBank/DDBJ whole genome shotgun (WGS) entry which is preliminary data.</text>
</comment>
<keyword evidence="2" id="KW-1185">Reference proteome</keyword>
<proteinExistence type="predicted"/>
<evidence type="ECO:0000313" key="1">
    <source>
        <dbReference type="EMBL" id="RMJ19823.1"/>
    </source>
</evidence>
<gene>
    <name evidence="1" type="ORF">CDV36_000443</name>
</gene>
<dbReference type="EMBL" id="NKUJ01000004">
    <property type="protein sequence ID" value="RMJ19823.1"/>
    <property type="molecule type" value="Genomic_DNA"/>
</dbReference>
<dbReference type="AlphaFoldDB" id="A0A3M2SQI1"/>
<reference evidence="1 2" key="1">
    <citation type="submission" date="2017-06" db="EMBL/GenBank/DDBJ databases">
        <title>Comparative genomic analysis of Ambrosia Fusariam Clade fungi.</title>
        <authorList>
            <person name="Stajich J.E."/>
            <person name="Carrillo J."/>
            <person name="Kijimoto T."/>
            <person name="Eskalen A."/>
            <person name="O'Donnell K."/>
            <person name="Kasson M."/>
        </authorList>
    </citation>
    <scope>NUCLEOTIDE SEQUENCE [LARGE SCALE GENOMIC DNA]</scope>
    <source>
        <strain evidence="1">UCR3666</strain>
    </source>
</reference>
<name>A0A3M2SQI1_9HYPO</name>
<dbReference type="Proteomes" id="UP000277212">
    <property type="component" value="Unassembled WGS sequence"/>
</dbReference>
<sequence>MTHQTPNESDEIGLCFISDSRDFPMIYNFSMARMRKACPKGPRILEEEVGRNIRLDGMDPFGEDESVAFQLIRNMLNGENNVIRDIKVPISTRMLFYMSELFIWLGNIASIKLFVPRNTISGLIDGIIHKAGSLNRVPEWPLLAIVAQRCEIPGFTKQCRDVLGLFCSSGDKEVPEKLRGRLSVREWDLVKSLELMCEEVHTIRRSYMERIFEALRILCFQPTPQKFQNAMTDIDRDELNLMDTERSAMLLGMWPCSKCEGIPTGDLQRELMQMVPWFTSPGSYLGSVEVLLNLLRQAEVNIRVHKDGPDCNQLRHFCKFLLQKVTSEANIS</sequence>
<protein>
    <submittedName>
        <fullName evidence="1">Uncharacterized protein</fullName>
    </submittedName>
</protein>